<evidence type="ECO:0000313" key="2">
    <source>
        <dbReference type="EMBL" id="KAL0420913.1"/>
    </source>
</evidence>
<reference evidence="2" key="2">
    <citation type="journal article" date="2024" name="Plant">
        <title>Genomic evolution and insights into agronomic trait innovations of Sesamum species.</title>
        <authorList>
            <person name="Miao H."/>
            <person name="Wang L."/>
            <person name="Qu L."/>
            <person name="Liu H."/>
            <person name="Sun Y."/>
            <person name="Le M."/>
            <person name="Wang Q."/>
            <person name="Wei S."/>
            <person name="Zheng Y."/>
            <person name="Lin W."/>
            <person name="Duan Y."/>
            <person name="Cao H."/>
            <person name="Xiong S."/>
            <person name="Wang X."/>
            <person name="Wei L."/>
            <person name="Li C."/>
            <person name="Ma Q."/>
            <person name="Ju M."/>
            <person name="Zhao R."/>
            <person name="Li G."/>
            <person name="Mu C."/>
            <person name="Tian Q."/>
            <person name="Mei H."/>
            <person name="Zhang T."/>
            <person name="Gao T."/>
            <person name="Zhang H."/>
        </authorList>
    </citation>
    <scope>NUCLEOTIDE SEQUENCE</scope>
    <source>
        <strain evidence="2">KEN1</strain>
    </source>
</reference>
<sequence>MDQNKSLCPPWHICNYIGDVVMQSDNSKLTYYALEFMAKWIARGENASPAVLLSLDEGLVVSALGTAGRTYNSRLLDGSWAALKGSLRQKKRRIGNDSIVSPDTSFTAFLYSLSASSESRSNSNFKEKIDSDDNPFKPSSEPTVIRENTKKKSLFSRGKQSLGKAIYQAAKLGGFRNQGPKGSSDMAVGNGSNSKISGDKGIPMLQTLNESVSSENLPETSEPSLLLREKTRTILYAALPVIVQGRKWMLLCSNLLHYPILFPSRCEAAYFDTRSHQSRVGPDPHDDFLGTPLENVSENLGKVMEEDQTNSPKLVPINMRLDNSDDETQDMDVDGGQENPNTPTKAGKIC</sequence>
<proteinExistence type="predicted"/>
<organism evidence="2">
    <name type="scientific">Sesamum latifolium</name>
    <dbReference type="NCBI Taxonomy" id="2727402"/>
    <lineage>
        <taxon>Eukaryota</taxon>
        <taxon>Viridiplantae</taxon>
        <taxon>Streptophyta</taxon>
        <taxon>Embryophyta</taxon>
        <taxon>Tracheophyta</taxon>
        <taxon>Spermatophyta</taxon>
        <taxon>Magnoliopsida</taxon>
        <taxon>eudicotyledons</taxon>
        <taxon>Gunneridae</taxon>
        <taxon>Pentapetalae</taxon>
        <taxon>asterids</taxon>
        <taxon>lamiids</taxon>
        <taxon>Lamiales</taxon>
        <taxon>Pedaliaceae</taxon>
        <taxon>Sesamum</taxon>
    </lineage>
</organism>
<dbReference type="AlphaFoldDB" id="A0AAW2UVM7"/>
<evidence type="ECO:0000256" key="1">
    <source>
        <dbReference type="SAM" id="MobiDB-lite"/>
    </source>
</evidence>
<dbReference type="InterPro" id="IPR044605">
    <property type="entry name" value="At1g26460-like"/>
</dbReference>
<name>A0AAW2UVM7_9LAMI</name>
<gene>
    <name evidence="2" type="ORF">Slati_3114200</name>
</gene>
<dbReference type="PANTHER" id="PTHR47205:SF1">
    <property type="entry name" value="OS07G0599000 PROTEIN"/>
    <property type="match status" value="1"/>
</dbReference>
<accession>A0AAW2UVM7</accession>
<feature type="region of interest" description="Disordered" evidence="1">
    <location>
        <begin position="306"/>
        <end position="350"/>
    </location>
</feature>
<feature type="compositionally biased region" description="Acidic residues" evidence="1">
    <location>
        <begin position="324"/>
        <end position="335"/>
    </location>
</feature>
<feature type="compositionally biased region" description="Basic and acidic residues" evidence="1">
    <location>
        <begin position="125"/>
        <end position="135"/>
    </location>
</feature>
<protein>
    <submittedName>
        <fullName evidence="2">Pentatricopeptide repeat-containing protein, mitochondrial</fullName>
    </submittedName>
</protein>
<feature type="region of interest" description="Disordered" evidence="1">
    <location>
        <begin position="122"/>
        <end position="142"/>
    </location>
</feature>
<dbReference type="EMBL" id="JACGWN010000011">
    <property type="protein sequence ID" value="KAL0420913.1"/>
    <property type="molecule type" value="Genomic_DNA"/>
</dbReference>
<dbReference type="PANTHER" id="PTHR47205">
    <property type="entry name" value="OS07G0599000 PROTEIN"/>
    <property type="match status" value="1"/>
</dbReference>
<comment type="caution">
    <text evidence="2">The sequence shown here is derived from an EMBL/GenBank/DDBJ whole genome shotgun (WGS) entry which is preliminary data.</text>
</comment>
<reference evidence="2" key="1">
    <citation type="submission" date="2020-06" db="EMBL/GenBank/DDBJ databases">
        <authorList>
            <person name="Li T."/>
            <person name="Hu X."/>
            <person name="Zhang T."/>
            <person name="Song X."/>
            <person name="Zhang H."/>
            <person name="Dai N."/>
            <person name="Sheng W."/>
            <person name="Hou X."/>
            <person name="Wei L."/>
        </authorList>
    </citation>
    <scope>NUCLEOTIDE SEQUENCE</scope>
    <source>
        <strain evidence="2">KEN1</strain>
        <tissue evidence="2">Leaf</tissue>
    </source>
</reference>